<keyword evidence="3" id="KW-1185">Reference proteome</keyword>
<organism evidence="2 3">
    <name type="scientific">Cymbomonas tetramitiformis</name>
    <dbReference type="NCBI Taxonomy" id="36881"/>
    <lineage>
        <taxon>Eukaryota</taxon>
        <taxon>Viridiplantae</taxon>
        <taxon>Chlorophyta</taxon>
        <taxon>Pyramimonadophyceae</taxon>
        <taxon>Pyramimonadales</taxon>
        <taxon>Pyramimonadaceae</taxon>
        <taxon>Cymbomonas</taxon>
    </lineage>
</organism>
<feature type="domain" description="FHA" evidence="1">
    <location>
        <begin position="28"/>
        <end position="78"/>
    </location>
</feature>
<evidence type="ECO:0000313" key="3">
    <source>
        <dbReference type="Proteomes" id="UP001190700"/>
    </source>
</evidence>
<dbReference type="SMART" id="SM00240">
    <property type="entry name" value="FHA"/>
    <property type="match status" value="1"/>
</dbReference>
<gene>
    <name evidence="2" type="ORF">CYMTET_15350</name>
</gene>
<dbReference type="CDD" id="cd00060">
    <property type="entry name" value="FHA"/>
    <property type="match status" value="1"/>
</dbReference>
<proteinExistence type="predicted"/>
<accession>A0AAE0L986</accession>
<dbReference type="InterPro" id="IPR008984">
    <property type="entry name" value="SMAD_FHA_dom_sf"/>
</dbReference>
<dbReference type="Pfam" id="PF00498">
    <property type="entry name" value="FHA"/>
    <property type="match status" value="1"/>
</dbReference>
<dbReference type="SUPFAM" id="SSF49879">
    <property type="entry name" value="SMAD/FHA domain"/>
    <property type="match status" value="1"/>
</dbReference>
<dbReference type="Gene3D" id="2.60.200.20">
    <property type="match status" value="1"/>
</dbReference>
<evidence type="ECO:0000313" key="2">
    <source>
        <dbReference type="EMBL" id="KAK3276587.1"/>
    </source>
</evidence>
<name>A0AAE0L986_9CHLO</name>
<dbReference type="InterPro" id="IPR000253">
    <property type="entry name" value="FHA_dom"/>
</dbReference>
<dbReference type="Proteomes" id="UP001190700">
    <property type="component" value="Unassembled WGS sequence"/>
</dbReference>
<protein>
    <recommendedName>
        <fullName evidence="1">FHA domain-containing protein</fullName>
    </recommendedName>
</protein>
<evidence type="ECO:0000259" key="1">
    <source>
        <dbReference type="PROSITE" id="PS50006"/>
    </source>
</evidence>
<sequence>MRCQVVGWRVYKDSRRVDLIPLKPGMRCTIGKLSDNTIVMDHNSVSRQHALIREDKHGQWKIEDLGSAHGTILNGKNIVEHRQHSLRN</sequence>
<dbReference type="EMBL" id="LGRX02006483">
    <property type="protein sequence ID" value="KAK3276587.1"/>
    <property type="molecule type" value="Genomic_DNA"/>
</dbReference>
<dbReference type="PANTHER" id="PTHR23308">
    <property type="entry name" value="NUCLEAR INHIBITOR OF PROTEIN PHOSPHATASE-1"/>
    <property type="match status" value="1"/>
</dbReference>
<reference evidence="2 3" key="1">
    <citation type="journal article" date="2015" name="Genome Biol. Evol.">
        <title>Comparative Genomics of a Bacterivorous Green Alga Reveals Evolutionary Causalities and Consequences of Phago-Mixotrophic Mode of Nutrition.</title>
        <authorList>
            <person name="Burns J.A."/>
            <person name="Paasch A."/>
            <person name="Narechania A."/>
            <person name="Kim E."/>
        </authorList>
    </citation>
    <scope>NUCLEOTIDE SEQUENCE [LARGE SCALE GENOMIC DNA]</scope>
    <source>
        <strain evidence="2 3">PLY_AMNH</strain>
    </source>
</reference>
<comment type="caution">
    <text evidence="2">The sequence shown here is derived from an EMBL/GenBank/DDBJ whole genome shotgun (WGS) entry which is preliminary data.</text>
</comment>
<dbReference type="PROSITE" id="PS50006">
    <property type="entry name" value="FHA_DOMAIN"/>
    <property type="match status" value="1"/>
</dbReference>
<dbReference type="InterPro" id="IPR050923">
    <property type="entry name" value="Cell_Proc_Reg/RNA_Proc"/>
</dbReference>
<dbReference type="AlphaFoldDB" id="A0AAE0L986"/>
<feature type="non-terminal residue" evidence="2">
    <location>
        <position position="88"/>
    </location>
</feature>